<name>A0A0J1FKN1_9FIRM</name>
<feature type="compositionally biased region" description="Basic and acidic residues" evidence="2">
    <location>
        <begin position="45"/>
        <end position="88"/>
    </location>
</feature>
<feature type="compositionally biased region" description="Basic and acidic residues" evidence="2">
    <location>
        <begin position="22"/>
        <end position="32"/>
    </location>
</feature>
<feature type="region of interest" description="Disordered" evidence="2">
    <location>
        <begin position="22"/>
        <end position="88"/>
    </location>
</feature>
<dbReference type="RefSeq" id="WP_047811792.1">
    <property type="nucleotide sequence ID" value="NZ_LDZY01000018.1"/>
</dbReference>
<dbReference type="InterPro" id="IPR024455">
    <property type="entry name" value="Phage_capsid"/>
</dbReference>
<dbReference type="EMBL" id="LDZY01000018">
    <property type="protein sequence ID" value="KLU64025.1"/>
    <property type="molecule type" value="Genomic_DNA"/>
</dbReference>
<evidence type="ECO:0000256" key="1">
    <source>
        <dbReference type="ARBA" id="ARBA00004328"/>
    </source>
</evidence>
<dbReference type="AlphaFoldDB" id="A0A0J1FKN1"/>
<organism evidence="4 5">
    <name type="scientific">Desulfosporosinus acididurans</name>
    <dbReference type="NCBI Taxonomy" id="476652"/>
    <lineage>
        <taxon>Bacteria</taxon>
        <taxon>Bacillati</taxon>
        <taxon>Bacillota</taxon>
        <taxon>Clostridia</taxon>
        <taxon>Eubacteriales</taxon>
        <taxon>Desulfitobacteriaceae</taxon>
        <taxon>Desulfosporosinus</taxon>
    </lineage>
</organism>
<dbReference type="SUPFAM" id="SSF56563">
    <property type="entry name" value="Major capsid protein gp5"/>
    <property type="match status" value="1"/>
</dbReference>
<dbReference type="InterPro" id="IPR054612">
    <property type="entry name" value="Phage_capsid-like_C"/>
</dbReference>
<protein>
    <submittedName>
        <fullName evidence="4">Phage capsid family protein</fullName>
    </submittedName>
</protein>
<comment type="caution">
    <text evidence="4">The sequence shown here is derived from an EMBL/GenBank/DDBJ whole genome shotgun (WGS) entry which is preliminary data.</text>
</comment>
<dbReference type="PATRIC" id="fig|476652.3.peg.4258"/>
<evidence type="ECO:0000313" key="4">
    <source>
        <dbReference type="EMBL" id="KLU64025.1"/>
    </source>
</evidence>
<keyword evidence="5" id="KW-1185">Reference proteome</keyword>
<reference evidence="4 5" key="1">
    <citation type="submission" date="2015-06" db="EMBL/GenBank/DDBJ databases">
        <title>Draft genome of the moderately acidophilic sulfate reducer Candidatus Desulfosporosinus acididurans strain M1.</title>
        <authorList>
            <person name="Poehlein A."/>
            <person name="Petzsch P."/>
            <person name="Johnson B.D."/>
            <person name="Schloemann M."/>
            <person name="Daniel R."/>
            <person name="Muehling M."/>
        </authorList>
    </citation>
    <scope>NUCLEOTIDE SEQUENCE [LARGE SCALE GENOMIC DNA]</scope>
    <source>
        <strain evidence="4 5">M1</strain>
    </source>
</reference>
<evidence type="ECO:0000313" key="5">
    <source>
        <dbReference type="Proteomes" id="UP000036356"/>
    </source>
</evidence>
<comment type="subcellular location">
    <subcellularLocation>
        <location evidence="1">Virion</location>
    </subcellularLocation>
</comment>
<evidence type="ECO:0000256" key="2">
    <source>
        <dbReference type="SAM" id="MobiDB-lite"/>
    </source>
</evidence>
<accession>A0A0J1FKN1</accession>
<gene>
    <name evidence="4" type="ORF">DEAC_c40190</name>
</gene>
<proteinExistence type="predicted"/>
<evidence type="ECO:0000259" key="3">
    <source>
        <dbReference type="Pfam" id="PF05065"/>
    </source>
</evidence>
<feature type="domain" description="Phage capsid-like C-terminal" evidence="3">
    <location>
        <begin position="120"/>
        <end position="395"/>
    </location>
</feature>
<dbReference type="Proteomes" id="UP000036356">
    <property type="component" value="Unassembled WGS sequence"/>
</dbReference>
<dbReference type="Pfam" id="PF05065">
    <property type="entry name" value="Phage_capsid"/>
    <property type="match status" value="1"/>
</dbReference>
<dbReference type="STRING" id="476652.DEAC_c40190"/>
<dbReference type="NCBIfam" id="TIGR01554">
    <property type="entry name" value="major_cap_HK97"/>
    <property type="match status" value="1"/>
</dbReference>
<sequence>MTITEKKQKRATIVTQARSILDKAEQESRDLTTEEENSYNAAMTDVEKLSKEIEREERQQSLERGLGKVEDTDPNKVTDPEGRAAEEKKKEIRASFVGGLRTGNFSEYRDLQMTNATQAGYLVAPEQLVAQLIKDLDNYFFIRQYARKFTIKGTHSLGFPKRTQRASRAVRGSELAAPIPDKQLAFGKREFRPKWLTAEILVSKPLLQNSVIDPEEIVREELAYAFGQTQEQEFMTGDGAEEALGLFTPSDLGISTARDVTGLLNFDTLIEAKFSIKQQYWKNMKWIYHRDAIKQLAKIKDGDGQYIWRQSVMNSEPDLLLGVPFLMSEYAPDSFSSGDYAGIIGDLSQYWIVDSMDMEIQALFELYARTNQVDFIARSANDGMPVLEESFARIKLQ</sequence>
<dbReference type="Gene3D" id="3.30.2320.10">
    <property type="entry name" value="hypothetical protein PF0899 domain"/>
    <property type="match status" value="1"/>
</dbReference>